<reference evidence="3 4" key="1">
    <citation type="submission" date="2019-04" db="EMBL/GenBank/DDBJ databases">
        <title>Friends and foes A comparative genomics studyof 23 Aspergillus species from section Flavi.</title>
        <authorList>
            <consortium name="DOE Joint Genome Institute"/>
            <person name="Kjaerbolling I."/>
            <person name="Vesth T."/>
            <person name="Frisvad J.C."/>
            <person name="Nybo J.L."/>
            <person name="Theobald S."/>
            <person name="Kildgaard S."/>
            <person name="Isbrandt T."/>
            <person name="Kuo A."/>
            <person name="Sato A."/>
            <person name="Lyhne E.K."/>
            <person name="Kogle M.E."/>
            <person name="Wiebenga A."/>
            <person name="Kun R.S."/>
            <person name="Lubbers R.J."/>
            <person name="Makela M.R."/>
            <person name="Barry K."/>
            <person name="Chovatia M."/>
            <person name="Clum A."/>
            <person name="Daum C."/>
            <person name="Haridas S."/>
            <person name="He G."/>
            <person name="LaButti K."/>
            <person name="Lipzen A."/>
            <person name="Mondo S."/>
            <person name="Riley R."/>
            <person name="Salamov A."/>
            <person name="Simmons B.A."/>
            <person name="Magnuson J.K."/>
            <person name="Henrissat B."/>
            <person name="Mortensen U.H."/>
            <person name="Larsen T.O."/>
            <person name="Devries R.P."/>
            <person name="Grigoriev I.V."/>
            <person name="Machida M."/>
            <person name="Baker S.E."/>
            <person name="Andersen M.R."/>
        </authorList>
    </citation>
    <scope>NUCLEOTIDE SEQUENCE [LARGE SCALE GENOMIC DNA]</scope>
    <source>
        <strain evidence="3 4">CBS 763.97</strain>
    </source>
</reference>
<gene>
    <name evidence="3" type="ORF">BDV27DRAFT_140310</name>
</gene>
<dbReference type="InterPro" id="IPR049326">
    <property type="entry name" value="Rhodopsin_dom_fungi"/>
</dbReference>
<evidence type="ECO:0000313" key="3">
    <source>
        <dbReference type="EMBL" id="KAE8370713.1"/>
    </source>
</evidence>
<feature type="transmembrane region" description="Helical" evidence="1">
    <location>
        <begin position="91"/>
        <end position="111"/>
    </location>
</feature>
<evidence type="ECO:0000313" key="4">
    <source>
        <dbReference type="Proteomes" id="UP000326268"/>
    </source>
</evidence>
<feature type="transmembrane region" description="Helical" evidence="1">
    <location>
        <begin position="123"/>
        <end position="145"/>
    </location>
</feature>
<feature type="transmembrane region" description="Helical" evidence="1">
    <location>
        <begin position="200"/>
        <end position="222"/>
    </location>
</feature>
<feature type="transmembrane region" description="Helical" evidence="1">
    <location>
        <begin position="12"/>
        <end position="34"/>
    </location>
</feature>
<dbReference type="EMBL" id="ML737564">
    <property type="protein sequence ID" value="KAE8370713.1"/>
    <property type="molecule type" value="Genomic_DNA"/>
</dbReference>
<dbReference type="OrthoDB" id="3918601at2759"/>
<dbReference type="PANTHER" id="PTHR38794:SF2">
    <property type="entry name" value="INTEGRAL MEMBRANE PROTEIN"/>
    <property type="match status" value="1"/>
</dbReference>
<keyword evidence="4" id="KW-1185">Reference proteome</keyword>
<sequence length="362" mass="40136">MAQFEPASWHSAIAVITWFLMSVTALAVISRLMTKYLLVGGLTTDDALIVISFLFGVGNNIAIFMATTHGFGDHTDTIRTTMQDIVMKSQLAGALLFTLSFLCSKLAMTVFICNITPASRDRILARVAQGLVLVTSVTALFGTAFQCHFPRTWDYLEGRCINRTAWCVFVAVTNGITDILIFAQAMVLIVHVQTTWKIKFLFASIFLPRLLVVASITAEIIFTRANAPYTDPFIDASSSTICMEMTQSLSIITACWGQLKPFMVRLRSNAFCLQNNGWTNTAYIGRSRPPHVSCITKGTLYESGDKFVLSPTYGTKTDISTSRASAEWESQSHSSETYIIREMRTWTVDLPTAPGVGEQQWH</sequence>
<dbReference type="GeneID" id="43654077"/>
<protein>
    <recommendedName>
        <fullName evidence="2">Rhodopsin domain-containing protein</fullName>
    </recommendedName>
</protein>
<feature type="transmembrane region" description="Helical" evidence="1">
    <location>
        <begin position="46"/>
        <end position="71"/>
    </location>
</feature>
<dbReference type="RefSeq" id="XP_031933794.1">
    <property type="nucleotide sequence ID" value="XM_032069631.1"/>
</dbReference>
<evidence type="ECO:0000259" key="2">
    <source>
        <dbReference type="Pfam" id="PF20684"/>
    </source>
</evidence>
<proteinExistence type="predicted"/>
<dbReference type="Proteomes" id="UP000326268">
    <property type="component" value="Unassembled WGS sequence"/>
</dbReference>
<dbReference type="Pfam" id="PF20684">
    <property type="entry name" value="Fung_rhodopsin"/>
    <property type="match status" value="1"/>
</dbReference>
<feature type="domain" description="Rhodopsin" evidence="2">
    <location>
        <begin position="31"/>
        <end position="264"/>
    </location>
</feature>
<keyword evidence="1" id="KW-0472">Membrane</keyword>
<evidence type="ECO:0000256" key="1">
    <source>
        <dbReference type="SAM" id="Phobius"/>
    </source>
</evidence>
<name>A0A5N7ALZ1_9EURO</name>
<keyword evidence="1" id="KW-0812">Transmembrane</keyword>
<accession>A0A5N7ALZ1</accession>
<dbReference type="AlphaFoldDB" id="A0A5N7ALZ1"/>
<keyword evidence="1" id="KW-1133">Transmembrane helix</keyword>
<feature type="transmembrane region" description="Helical" evidence="1">
    <location>
        <begin position="165"/>
        <end position="188"/>
    </location>
</feature>
<dbReference type="PANTHER" id="PTHR38794">
    <property type="entry name" value="INTEGRAL MEMBRANE PROTEIN"/>
    <property type="match status" value="1"/>
</dbReference>
<organism evidence="3 4">
    <name type="scientific">Aspergillus caelatus</name>
    <dbReference type="NCBI Taxonomy" id="61420"/>
    <lineage>
        <taxon>Eukaryota</taxon>
        <taxon>Fungi</taxon>
        <taxon>Dikarya</taxon>
        <taxon>Ascomycota</taxon>
        <taxon>Pezizomycotina</taxon>
        <taxon>Eurotiomycetes</taxon>
        <taxon>Eurotiomycetidae</taxon>
        <taxon>Eurotiales</taxon>
        <taxon>Aspergillaceae</taxon>
        <taxon>Aspergillus</taxon>
        <taxon>Aspergillus subgen. Circumdati</taxon>
    </lineage>
</organism>